<protein>
    <recommendedName>
        <fullName evidence="3">Alkylhydroperoxidase</fullName>
    </recommendedName>
</protein>
<gene>
    <name evidence="1" type="ORF">AMD00_11470</name>
</gene>
<proteinExistence type="predicted"/>
<evidence type="ECO:0008006" key="3">
    <source>
        <dbReference type="Google" id="ProtNLM"/>
    </source>
</evidence>
<dbReference type="GeneID" id="301136714"/>
<dbReference type="PATRIC" id="fig|263475.3.peg.3533"/>
<reference evidence="2" key="1">
    <citation type="submission" date="2015-08" db="EMBL/GenBank/DDBJ databases">
        <title>Fjat-10028 dsm 16317.</title>
        <authorList>
            <person name="Liu B."/>
            <person name="Wang J."/>
            <person name="Zhu Y."/>
            <person name="Liu G."/>
            <person name="Chen Q."/>
            <person name="Chen Z."/>
            <person name="Lan J."/>
            <person name="Che J."/>
            <person name="Ge C."/>
            <person name="Shi H."/>
            <person name="Pan Z."/>
            <person name="Liu X."/>
        </authorList>
    </citation>
    <scope>NUCLEOTIDE SEQUENCE [LARGE SCALE GENOMIC DNA]</scope>
    <source>
        <strain evidence="2">DSM 16317</strain>
    </source>
</reference>
<dbReference type="InterPro" id="IPR029032">
    <property type="entry name" value="AhpD-like"/>
</dbReference>
<dbReference type="OrthoDB" id="9810664at2"/>
<evidence type="ECO:0000313" key="1">
    <source>
        <dbReference type="EMBL" id="KOO49013.1"/>
    </source>
</evidence>
<dbReference type="InterPro" id="IPR010195">
    <property type="entry name" value="Uncharacterised_peroxidase-rel"/>
</dbReference>
<dbReference type="AlphaFoldDB" id="A0A0M0LE92"/>
<comment type="caution">
    <text evidence="1">The sequence shown here is derived from an EMBL/GenBank/DDBJ whole genome shotgun (WGS) entry which is preliminary data.</text>
</comment>
<name>A0A0M0LE92_9BACL</name>
<dbReference type="PANTHER" id="PTHR35446">
    <property type="entry name" value="SI:CH211-175M2.5"/>
    <property type="match status" value="1"/>
</dbReference>
<sequence>MTKYPEQLSYLQTPNEKNIPVELQTEFDQHVDFQQENWGFINNLFKILPLNPLQYKGFLDFKNTMFDENTCYLNNIDKEMMGLVVSSTNCCAYCLTTHSDALRGLTGDATWVDQLTYNYRSATLTKKQRALCDYAYNVTTYPQETTQQQVDLLRLAGFNDHEILEASFIAGFFNFTNRWVSTIGAIPNPGHYNHNR</sequence>
<dbReference type="RefSeq" id="WP_053417207.1">
    <property type="nucleotide sequence ID" value="NZ_LILB01000005.1"/>
</dbReference>
<dbReference type="EMBL" id="LILB01000005">
    <property type="protein sequence ID" value="KOO49013.1"/>
    <property type="molecule type" value="Genomic_DNA"/>
</dbReference>
<organism evidence="1 2">
    <name type="scientific">Viridibacillus arvi</name>
    <dbReference type="NCBI Taxonomy" id="263475"/>
    <lineage>
        <taxon>Bacteria</taxon>
        <taxon>Bacillati</taxon>
        <taxon>Bacillota</taxon>
        <taxon>Bacilli</taxon>
        <taxon>Bacillales</taxon>
        <taxon>Caryophanaceae</taxon>
        <taxon>Viridibacillus</taxon>
    </lineage>
</organism>
<accession>A0A0M0LE92</accession>
<dbReference type="SUPFAM" id="SSF69118">
    <property type="entry name" value="AhpD-like"/>
    <property type="match status" value="1"/>
</dbReference>
<dbReference type="Proteomes" id="UP000036867">
    <property type="component" value="Unassembled WGS sequence"/>
</dbReference>
<dbReference type="NCBIfam" id="TIGR01926">
    <property type="entry name" value="peroxid_rel"/>
    <property type="match status" value="1"/>
</dbReference>
<evidence type="ECO:0000313" key="2">
    <source>
        <dbReference type="Proteomes" id="UP000036867"/>
    </source>
</evidence>
<keyword evidence="2" id="KW-1185">Reference proteome</keyword>
<dbReference type="PANTHER" id="PTHR35446:SF2">
    <property type="entry name" value="CARBOXYMUCONOLACTONE DECARBOXYLASE-LIKE DOMAIN-CONTAINING PROTEIN"/>
    <property type="match status" value="1"/>
</dbReference>
<dbReference type="STRING" id="263475.AMD00_11470"/>
<dbReference type="Gene3D" id="1.20.1290.10">
    <property type="entry name" value="AhpD-like"/>
    <property type="match status" value="1"/>
</dbReference>